<dbReference type="Proteomes" id="UP000009319">
    <property type="component" value="Unassembled WGS sequence"/>
</dbReference>
<sequence length="57" mass="6526">MAALANKLGWLVGTLHLFKHRGVRPFLNLHILQGALFFERARLTKALYDRTCRGLYG</sequence>
<evidence type="ECO:0000313" key="2">
    <source>
        <dbReference type="Proteomes" id="UP000009319"/>
    </source>
</evidence>
<evidence type="ECO:0000313" key="1">
    <source>
        <dbReference type="EMBL" id="CCM74200.1"/>
    </source>
</evidence>
<gene>
    <name evidence="1" type="ORF">BN77_1318</name>
</gene>
<reference evidence="1 2" key="1">
    <citation type="journal article" date="2013" name="Genome Announc.">
        <title>Draft Genome Sequence of Rhizobium mesoamericanum STM3625, a Nitrogen-Fixing Symbiont of Mimosa pudica Isolated in French Guiana (South America).</title>
        <authorList>
            <person name="Moulin L."/>
            <person name="Mornico D."/>
            <person name="Melkonian R."/>
            <person name="Klonowska A."/>
        </authorList>
    </citation>
    <scope>NUCLEOTIDE SEQUENCE [LARGE SCALE GENOMIC DNA]</scope>
    <source>
        <strain evidence="1 2">STM3625</strain>
    </source>
</reference>
<name>K0PS69_9HYPH</name>
<dbReference type="STRING" id="1211777.BN77_1318"/>
<comment type="caution">
    <text evidence="1">The sequence shown here is derived from an EMBL/GenBank/DDBJ whole genome shotgun (WGS) entry which is preliminary data.</text>
</comment>
<organism evidence="1 2">
    <name type="scientific">Rhizobium mesoamericanum STM3625</name>
    <dbReference type="NCBI Taxonomy" id="1211777"/>
    <lineage>
        <taxon>Bacteria</taxon>
        <taxon>Pseudomonadati</taxon>
        <taxon>Pseudomonadota</taxon>
        <taxon>Alphaproteobacteria</taxon>
        <taxon>Hyphomicrobiales</taxon>
        <taxon>Rhizobiaceae</taxon>
        <taxon>Rhizobium/Agrobacterium group</taxon>
        <taxon>Rhizobium</taxon>
    </lineage>
</organism>
<protein>
    <submittedName>
        <fullName evidence="1">Uncharacterized protein</fullName>
    </submittedName>
</protein>
<accession>K0PS69</accession>
<dbReference type="HOGENOM" id="CLU_2993613_0_0_5"/>
<dbReference type="EMBL" id="CANI01000002">
    <property type="protein sequence ID" value="CCM74200.1"/>
    <property type="molecule type" value="Genomic_DNA"/>
</dbReference>
<proteinExistence type="predicted"/>
<dbReference type="AlphaFoldDB" id="K0PS69"/>
<keyword evidence="2" id="KW-1185">Reference proteome</keyword>